<keyword evidence="9" id="KW-0732">Signal</keyword>
<accession>A0A9Q0HE71</accession>
<evidence type="ECO:0000256" key="9">
    <source>
        <dbReference type="RuleBase" id="RU361166"/>
    </source>
</evidence>
<keyword evidence="3 8" id="KW-0378">Hydrolase</keyword>
<dbReference type="InterPro" id="IPR012341">
    <property type="entry name" value="6hp_glycosidase-like_sf"/>
</dbReference>
<feature type="domain" description="Glycoside hydrolase family 9" evidence="10">
    <location>
        <begin position="59"/>
        <end position="167"/>
    </location>
</feature>
<keyword evidence="6 8" id="KW-0326">Glycosidase</keyword>
<feature type="chain" id="PRO_5040528605" description="Endoglucanase" evidence="9">
    <location>
        <begin position="28"/>
        <end position="402"/>
    </location>
</feature>
<comment type="similarity">
    <text evidence="2 8 9">Belongs to the glycosyl hydrolase 9 (cellulase E) family.</text>
</comment>
<comment type="catalytic activity">
    <reaction evidence="1 9">
        <text>Endohydrolysis of (1-&gt;4)-beta-D-glucosidic linkages in cellulose, lichenin and cereal beta-D-glucans.</text>
        <dbReference type="EC" id="3.2.1.4"/>
    </reaction>
</comment>
<dbReference type="PANTHER" id="PTHR22298">
    <property type="entry name" value="ENDO-1,4-BETA-GLUCANASE"/>
    <property type="match status" value="1"/>
</dbReference>
<dbReference type="Gene3D" id="1.50.10.10">
    <property type="match status" value="2"/>
</dbReference>
<keyword evidence="4 9" id="KW-0136">Cellulose degradation</keyword>
<gene>
    <name evidence="11" type="ORF">NE237_023535</name>
</gene>
<protein>
    <recommendedName>
        <fullName evidence="9">Endoglucanase</fullName>
        <ecNumber evidence="9">3.2.1.4</ecNumber>
    </recommendedName>
</protein>
<dbReference type="EMBL" id="JAMYWD010000008">
    <property type="protein sequence ID" value="KAJ4963596.1"/>
    <property type="molecule type" value="Genomic_DNA"/>
</dbReference>
<keyword evidence="12" id="KW-1185">Reference proteome</keyword>
<feature type="active site" evidence="8">
    <location>
        <position position="286"/>
    </location>
</feature>
<evidence type="ECO:0000256" key="5">
    <source>
        <dbReference type="ARBA" id="ARBA00023277"/>
    </source>
</evidence>
<dbReference type="Pfam" id="PF00759">
    <property type="entry name" value="Glyco_hydro_9"/>
    <property type="match status" value="2"/>
</dbReference>
<sequence length="402" mass="45515">MRFPSPLPLHDLFLLLLFFLIVTEVRWVSSSRKYKIGEGRDWKIFSNCLFHSLLRGHDYQDALSKCILFFEGQRSGSLLVDQRMIWRGPSALGDGSAAGVDLTGGYYDAGDNIKFGFPMAFTTTLLAWSIIEFGDSMPPSTLREALDATRWGSDYLLKTVAHPDRIFEFLEGSEDSLASYKVWVDSFMCTLVPESSSPHEEYTPGGLIYKPRGCNMQPVAPFAFLQLVYVNYLSHSSQNVNCSGVIVGPSSLHQLAKRQVDYILGDNPMDMSYMVGYGSKYPQHIHHRGSSSASIKDHPQFIAWKEGTVYYNSSNPNPNVLVGAVVGGPGKDDFFKDDWADPGESEPTTYVNALWLVFLRILLQTVTPIRYRDYSLFPTFYFHLYERNKRKKGCLDFKENED</sequence>
<evidence type="ECO:0000256" key="6">
    <source>
        <dbReference type="ARBA" id="ARBA00023295"/>
    </source>
</evidence>
<evidence type="ECO:0000313" key="12">
    <source>
        <dbReference type="Proteomes" id="UP001141806"/>
    </source>
</evidence>
<evidence type="ECO:0000256" key="8">
    <source>
        <dbReference type="PROSITE-ProRule" id="PRU10059"/>
    </source>
</evidence>
<organism evidence="11 12">
    <name type="scientific">Protea cynaroides</name>
    <dbReference type="NCBI Taxonomy" id="273540"/>
    <lineage>
        <taxon>Eukaryota</taxon>
        <taxon>Viridiplantae</taxon>
        <taxon>Streptophyta</taxon>
        <taxon>Embryophyta</taxon>
        <taxon>Tracheophyta</taxon>
        <taxon>Spermatophyta</taxon>
        <taxon>Magnoliopsida</taxon>
        <taxon>Proteales</taxon>
        <taxon>Proteaceae</taxon>
        <taxon>Protea</taxon>
    </lineage>
</organism>
<evidence type="ECO:0000256" key="4">
    <source>
        <dbReference type="ARBA" id="ARBA00023001"/>
    </source>
</evidence>
<dbReference type="GO" id="GO:0008810">
    <property type="term" value="F:cellulase activity"/>
    <property type="evidence" value="ECO:0007669"/>
    <property type="project" value="UniProtKB-EC"/>
</dbReference>
<reference evidence="11" key="1">
    <citation type="journal article" date="2023" name="Plant J.">
        <title>The genome of the king protea, Protea cynaroides.</title>
        <authorList>
            <person name="Chang J."/>
            <person name="Duong T.A."/>
            <person name="Schoeman C."/>
            <person name="Ma X."/>
            <person name="Roodt D."/>
            <person name="Barker N."/>
            <person name="Li Z."/>
            <person name="Van de Peer Y."/>
            <person name="Mizrachi E."/>
        </authorList>
    </citation>
    <scope>NUCLEOTIDE SEQUENCE</scope>
    <source>
        <tissue evidence="11">Young leaves</tissue>
    </source>
</reference>
<evidence type="ECO:0000256" key="2">
    <source>
        <dbReference type="ARBA" id="ARBA00007072"/>
    </source>
</evidence>
<dbReference type="InterPro" id="IPR008928">
    <property type="entry name" value="6-hairpin_glycosidase_sf"/>
</dbReference>
<evidence type="ECO:0000259" key="10">
    <source>
        <dbReference type="Pfam" id="PF00759"/>
    </source>
</evidence>
<feature type="domain" description="Glycoside hydrolase family 9" evidence="10">
    <location>
        <begin position="174"/>
        <end position="356"/>
    </location>
</feature>
<dbReference type="OrthoDB" id="10257085at2759"/>
<evidence type="ECO:0000256" key="1">
    <source>
        <dbReference type="ARBA" id="ARBA00000966"/>
    </source>
</evidence>
<dbReference type="Proteomes" id="UP001141806">
    <property type="component" value="Unassembled WGS sequence"/>
</dbReference>
<comment type="caution">
    <text evidence="11">The sequence shown here is derived from an EMBL/GenBank/DDBJ whole genome shotgun (WGS) entry which is preliminary data.</text>
</comment>
<evidence type="ECO:0000256" key="3">
    <source>
        <dbReference type="ARBA" id="ARBA00022801"/>
    </source>
</evidence>
<dbReference type="InterPro" id="IPR001701">
    <property type="entry name" value="Glyco_hydro_9"/>
</dbReference>
<proteinExistence type="inferred from homology"/>
<dbReference type="AlphaFoldDB" id="A0A9Q0HE71"/>
<keyword evidence="7 8" id="KW-0624">Polysaccharide degradation</keyword>
<dbReference type="GO" id="GO:0030245">
    <property type="term" value="P:cellulose catabolic process"/>
    <property type="evidence" value="ECO:0007669"/>
    <property type="project" value="UniProtKB-KW"/>
</dbReference>
<evidence type="ECO:0000256" key="7">
    <source>
        <dbReference type="ARBA" id="ARBA00023326"/>
    </source>
</evidence>
<dbReference type="PROSITE" id="PS00592">
    <property type="entry name" value="GH9_2"/>
    <property type="match status" value="1"/>
</dbReference>
<keyword evidence="5 8" id="KW-0119">Carbohydrate metabolism</keyword>
<dbReference type="SUPFAM" id="SSF48208">
    <property type="entry name" value="Six-hairpin glycosidases"/>
    <property type="match status" value="2"/>
</dbReference>
<dbReference type="InterPro" id="IPR018221">
    <property type="entry name" value="Glyco_hydro_9_His_AS"/>
</dbReference>
<evidence type="ECO:0000313" key="11">
    <source>
        <dbReference type="EMBL" id="KAJ4963596.1"/>
    </source>
</evidence>
<name>A0A9Q0HE71_9MAGN</name>
<dbReference type="EC" id="3.2.1.4" evidence="9"/>
<feature type="signal peptide" evidence="9">
    <location>
        <begin position="1"/>
        <end position="27"/>
    </location>
</feature>